<reference evidence="2" key="2">
    <citation type="submission" date="2021-04" db="EMBL/GenBank/DDBJ databases">
        <authorList>
            <person name="Gilroy R."/>
        </authorList>
    </citation>
    <scope>NUCLEOTIDE SEQUENCE</scope>
    <source>
        <strain evidence="2">ChiHecec2B26-446</strain>
    </source>
</reference>
<name>A0A9D1PX49_9BACT</name>
<sequence>MLFGAMAAQAVAADDIAEVMRNRYASTQSFKAFFTQYLTHRESGQTEKREGELLFKKPFFISWTTKAPAAETLIVSDKEIWDYIPDEGVAYRYPRDLVEDSRSLIQVVTGQALLSKDFDVTDAGTEGKLRILQLYPKEPVPQLVEARLYVDPVKGYIQRAVITDFYGNANDVRFTSFIPDADISSSAFRFTPPKGVEVEDRVEKPAVESRDLF</sequence>
<dbReference type="Gene3D" id="2.50.20.10">
    <property type="entry name" value="Lipoprotein localisation LolA/LolB/LppX"/>
    <property type="match status" value="1"/>
</dbReference>
<dbReference type="EMBL" id="DXHV01000078">
    <property type="protein sequence ID" value="HIW01377.1"/>
    <property type="molecule type" value="Genomic_DNA"/>
</dbReference>
<evidence type="ECO:0000256" key="1">
    <source>
        <dbReference type="ARBA" id="ARBA00022729"/>
    </source>
</evidence>
<dbReference type="CDD" id="cd16325">
    <property type="entry name" value="LolA"/>
    <property type="match status" value="1"/>
</dbReference>
<accession>A0A9D1PX49</accession>
<dbReference type="Pfam" id="PF03548">
    <property type="entry name" value="LolA"/>
    <property type="match status" value="1"/>
</dbReference>
<evidence type="ECO:0000313" key="2">
    <source>
        <dbReference type="EMBL" id="HIW01377.1"/>
    </source>
</evidence>
<dbReference type="InterPro" id="IPR004564">
    <property type="entry name" value="OM_lipoprot_carrier_LolA-like"/>
</dbReference>
<keyword evidence="1" id="KW-0732">Signal</keyword>
<reference evidence="2" key="1">
    <citation type="journal article" date="2021" name="PeerJ">
        <title>Extensive microbial diversity within the chicken gut microbiome revealed by metagenomics and culture.</title>
        <authorList>
            <person name="Gilroy R."/>
            <person name="Ravi A."/>
            <person name="Getino M."/>
            <person name="Pursley I."/>
            <person name="Horton D.L."/>
            <person name="Alikhan N.F."/>
            <person name="Baker D."/>
            <person name="Gharbi K."/>
            <person name="Hall N."/>
            <person name="Watson M."/>
            <person name="Adriaenssens E.M."/>
            <person name="Foster-Nyarko E."/>
            <person name="Jarju S."/>
            <person name="Secka A."/>
            <person name="Antonio M."/>
            <person name="Oren A."/>
            <person name="Chaudhuri R.R."/>
            <person name="La Ragione R."/>
            <person name="Hildebrand F."/>
            <person name="Pallen M.J."/>
        </authorList>
    </citation>
    <scope>NUCLEOTIDE SEQUENCE</scope>
    <source>
        <strain evidence="2">ChiHecec2B26-446</strain>
    </source>
</reference>
<organism evidence="2 3">
    <name type="scientific">Candidatus Desulfovibrio intestinipullorum</name>
    <dbReference type="NCBI Taxonomy" id="2838536"/>
    <lineage>
        <taxon>Bacteria</taxon>
        <taxon>Pseudomonadati</taxon>
        <taxon>Thermodesulfobacteriota</taxon>
        <taxon>Desulfovibrionia</taxon>
        <taxon>Desulfovibrionales</taxon>
        <taxon>Desulfovibrionaceae</taxon>
        <taxon>Desulfovibrio</taxon>
    </lineage>
</organism>
<dbReference type="PANTHER" id="PTHR35869">
    <property type="entry name" value="OUTER-MEMBRANE LIPOPROTEIN CARRIER PROTEIN"/>
    <property type="match status" value="1"/>
</dbReference>
<dbReference type="PANTHER" id="PTHR35869:SF1">
    <property type="entry name" value="OUTER-MEMBRANE LIPOPROTEIN CARRIER PROTEIN"/>
    <property type="match status" value="1"/>
</dbReference>
<gene>
    <name evidence="2" type="ORF">H9894_09365</name>
</gene>
<dbReference type="Proteomes" id="UP000886752">
    <property type="component" value="Unassembled WGS sequence"/>
</dbReference>
<evidence type="ECO:0000313" key="3">
    <source>
        <dbReference type="Proteomes" id="UP000886752"/>
    </source>
</evidence>
<dbReference type="SUPFAM" id="SSF89392">
    <property type="entry name" value="Prokaryotic lipoproteins and lipoprotein localization factors"/>
    <property type="match status" value="1"/>
</dbReference>
<proteinExistence type="predicted"/>
<dbReference type="AlphaFoldDB" id="A0A9D1PX49"/>
<keyword evidence="2" id="KW-0449">Lipoprotein</keyword>
<dbReference type="InterPro" id="IPR029046">
    <property type="entry name" value="LolA/LolB/LppX"/>
</dbReference>
<comment type="caution">
    <text evidence="2">The sequence shown here is derived from an EMBL/GenBank/DDBJ whole genome shotgun (WGS) entry which is preliminary data.</text>
</comment>
<protein>
    <submittedName>
        <fullName evidence="2">Outer membrane lipoprotein carrier protein LolA</fullName>
    </submittedName>
</protein>